<keyword evidence="3" id="KW-1185">Reference proteome</keyword>
<protein>
    <submittedName>
        <fullName evidence="2">Uncharacterized protein</fullName>
    </submittedName>
</protein>
<name>A0A8K0SNH8_9HYPO</name>
<dbReference type="AlphaFoldDB" id="A0A8K0SNH8"/>
<evidence type="ECO:0000313" key="2">
    <source>
        <dbReference type="EMBL" id="KAH7310632.1"/>
    </source>
</evidence>
<sequence>MVCTSPTIQRFRSKGGDAQQRRGQSQERSHFIFVLGPRRRLHCSENKENRAS</sequence>
<organism evidence="2 3">
    <name type="scientific">Stachybotrys elegans</name>
    <dbReference type="NCBI Taxonomy" id="80388"/>
    <lineage>
        <taxon>Eukaryota</taxon>
        <taxon>Fungi</taxon>
        <taxon>Dikarya</taxon>
        <taxon>Ascomycota</taxon>
        <taxon>Pezizomycotina</taxon>
        <taxon>Sordariomycetes</taxon>
        <taxon>Hypocreomycetidae</taxon>
        <taxon>Hypocreales</taxon>
        <taxon>Stachybotryaceae</taxon>
        <taxon>Stachybotrys</taxon>
    </lineage>
</organism>
<dbReference type="Proteomes" id="UP000813444">
    <property type="component" value="Unassembled WGS sequence"/>
</dbReference>
<gene>
    <name evidence="2" type="ORF">B0I35DRAFT_439446</name>
</gene>
<reference evidence="2" key="1">
    <citation type="journal article" date="2021" name="Nat. Commun.">
        <title>Genetic determinants of endophytism in the Arabidopsis root mycobiome.</title>
        <authorList>
            <person name="Mesny F."/>
            <person name="Miyauchi S."/>
            <person name="Thiergart T."/>
            <person name="Pickel B."/>
            <person name="Atanasova L."/>
            <person name="Karlsson M."/>
            <person name="Huettel B."/>
            <person name="Barry K.W."/>
            <person name="Haridas S."/>
            <person name="Chen C."/>
            <person name="Bauer D."/>
            <person name="Andreopoulos W."/>
            <person name="Pangilinan J."/>
            <person name="LaButti K."/>
            <person name="Riley R."/>
            <person name="Lipzen A."/>
            <person name="Clum A."/>
            <person name="Drula E."/>
            <person name="Henrissat B."/>
            <person name="Kohler A."/>
            <person name="Grigoriev I.V."/>
            <person name="Martin F.M."/>
            <person name="Hacquard S."/>
        </authorList>
    </citation>
    <scope>NUCLEOTIDE SEQUENCE</scope>
    <source>
        <strain evidence="2">MPI-CAGE-CH-0235</strain>
    </source>
</reference>
<proteinExistence type="predicted"/>
<comment type="caution">
    <text evidence="2">The sequence shown here is derived from an EMBL/GenBank/DDBJ whole genome shotgun (WGS) entry which is preliminary data.</text>
</comment>
<feature type="compositionally biased region" description="Polar residues" evidence="1">
    <location>
        <begin position="1"/>
        <end position="10"/>
    </location>
</feature>
<dbReference type="OrthoDB" id="5390143at2759"/>
<evidence type="ECO:0000313" key="3">
    <source>
        <dbReference type="Proteomes" id="UP000813444"/>
    </source>
</evidence>
<evidence type="ECO:0000256" key="1">
    <source>
        <dbReference type="SAM" id="MobiDB-lite"/>
    </source>
</evidence>
<dbReference type="EMBL" id="JAGPNK010000012">
    <property type="protein sequence ID" value="KAH7310632.1"/>
    <property type="molecule type" value="Genomic_DNA"/>
</dbReference>
<feature type="region of interest" description="Disordered" evidence="1">
    <location>
        <begin position="1"/>
        <end position="28"/>
    </location>
</feature>
<accession>A0A8K0SNH8</accession>